<dbReference type="CDD" id="cd00093">
    <property type="entry name" value="HTH_XRE"/>
    <property type="match status" value="1"/>
</dbReference>
<organism evidence="2 3">
    <name type="scientific">Herbaspirillum rubrisubalbicans</name>
    <dbReference type="NCBI Taxonomy" id="80842"/>
    <lineage>
        <taxon>Bacteria</taxon>
        <taxon>Pseudomonadati</taxon>
        <taxon>Pseudomonadota</taxon>
        <taxon>Betaproteobacteria</taxon>
        <taxon>Burkholderiales</taxon>
        <taxon>Oxalobacteraceae</taxon>
        <taxon>Herbaspirillum</taxon>
    </lineage>
</organism>
<evidence type="ECO:0000259" key="1">
    <source>
        <dbReference type="PROSITE" id="PS50943"/>
    </source>
</evidence>
<name>A0ABX9BZ74_9BURK</name>
<accession>A0ABX9BZ74</accession>
<sequence>MSVFTQRLKYARLAKGLSQERLGVESGLDEMSASARMNRYEQGVRVPDVELVQKIASVLDVPVAYFYSTDDDEAELLLAFHRLPQLTKKQILEYLRRL</sequence>
<keyword evidence="3" id="KW-1185">Reference proteome</keyword>
<dbReference type="InterPro" id="IPR001387">
    <property type="entry name" value="Cro/C1-type_HTH"/>
</dbReference>
<proteinExistence type="predicted"/>
<comment type="caution">
    <text evidence="2">The sequence shown here is derived from an EMBL/GenBank/DDBJ whole genome shotgun (WGS) entry which is preliminary data.</text>
</comment>
<dbReference type="RefSeq" id="WP_112069041.1">
    <property type="nucleotide sequence ID" value="NZ_JUGD01000019.1"/>
</dbReference>
<reference evidence="2 3" key="1">
    <citation type="submission" date="2014-12" db="EMBL/GenBank/DDBJ databases">
        <title>Complete genome sequence of Herbaspirillum rubrisubalbicans Os38.</title>
        <authorList>
            <person name="Chen M."/>
            <person name="An Q."/>
        </authorList>
    </citation>
    <scope>NUCLEOTIDE SEQUENCE [LARGE SCALE GENOMIC DNA]</scope>
    <source>
        <strain evidence="2 3">Os38</strain>
    </source>
</reference>
<dbReference type="InterPro" id="IPR010982">
    <property type="entry name" value="Lambda_DNA-bd_dom_sf"/>
</dbReference>
<dbReference type="PROSITE" id="PS50943">
    <property type="entry name" value="HTH_CROC1"/>
    <property type="match status" value="1"/>
</dbReference>
<dbReference type="Gene3D" id="1.10.260.40">
    <property type="entry name" value="lambda repressor-like DNA-binding domains"/>
    <property type="match status" value="1"/>
</dbReference>
<evidence type="ECO:0000313" key="3">
    <source>
        <dbReference type="Proteomes" id="UP000248631"/>
    </source>
</evidence>
<feature type="domain" description="HTH cro/C1-type" evidence="1">
    <location>
        <begin position="8"/>
        <end position="66"/>
    </location>
</feature>
<gene>
    <name evidence="2" type="ORF">RB24_16285</name>
</gene>
<dbReference type="Pfam" id="PF01381">
    <property type="entry name" value="HTH_3"/>
    <property type="match status" value="1"/>
</dbReference>
<dbReference type="SMART" id="SM00530">
    <property type="entry name" value="HTH_XRE"/>
    <property type="match status" value="1"/>
</dbReference>
<evidence type="ECO:0000313" key="2">
    <source>
        <dbReference type="EMBL" id="RAM63356.1"/>
    </source>
</evidence>
<dbReference type="Proteomes" id="UP000248631">
    <property type="component" value="Unassembled WGS sequence"/>
</dbReference>
<dbReference type="EMBL" id="JUGD01000019">
    <property type="protein sequence ID" value="RAM63356.1"/>
    <property type="molecule type" value="Genomic_DNA"/>
</dbReference>
<protein>
    <submittedName>
        <fullName evidence="2">Transcriptional regulator</fullName>
    </submittedName>
</protein>
<dbReference type="SUPFAM" id="SSF47413">
    <property type="entry name" value="lambda repressor-like DNA-binding domains"/>
    <property type="match status" value="1"/>
</dbReference>